<sequence length="868" mass="97151">MAADRLRVEDSAKSVEEIYNVKTNVGGSAQSIRACGRLWELPTVAAMLSGIATRGASCPSLPYFAQYLAGSLSYGPGKPRYGTSASKLTYEWCWKEEISTARWNDFKDWVRSSGSTLLGAPRMDPATNWFCLEVTTPRLRARVAQFSWRSHTKYGHHGVSRCNTWGEQSSWQMEERGMHDNTARILRSNGCMPVPYVHKYRLAGPAKGHFSTLEPGGATNRSGRRQCCNGDYGMKAATYAKPSYNGRVIPQFSEQKLVALPNHGAHLGPSHHTYVPLYFMDALHNDPSLILFDASSAAHRALTNDDIFRYIACMLYDMEEPDGMIALARLARTCRAFFDTSIAVLWENMECIWPLLQTIPGICWKLVEVRDDKDEDDEDGDDEDGDDEDEHDEDEDNENEDDEDQDDENEDDEDEHDDEGEHDDEEEGDSCEQWDVTVPDSSPRNGALERFMAYACRVKHLTWTDGGVTRNTLWYFSLLSESLGGPWLPCLQSLEDHSVKQPPPFDMLPPTLRRLSFTLADHKRKLQKFLVPLLTQTSPSFPEIETLKIGWFEKSDAYSDAVIMELDIALAIYFASLNTLDGSFANLRNVVSHVPLNGAQLSTLAHLPHLTELDAQVTDPIDWLPECFPPASFPALSMLFLCLADVSTASPLARVIEKIASTELAVMDVTFSAAHPEDLKHSREVFRAIADSAFCNALNSFSFSVFSLEDPDYETLPPPLTFTMHTFSPLLSLQNLEFVHIKVPAHILTSSDTDTLASAWRNLIEIHFEQDGPIAYPVSVDSLRPFANKCSKLEMIGFLVSAPCHVAPRASVMLDDIVPSMSVVEHNCHIPKQAENWFLPAFAGAYIKTLFPMVPWLVKANADPDKLE</sequence>
<proteinExistence type="predicted"/>
<dbReference type="InterPro" id="IPR053110">
    <property type="entry name" value="Ribosomal_L1-TF"/>
</dbReference>
<dbReference type="EMBL" id="KE504138">
    <property type="protein sequence ID" value="EPT02008.1"/>
    <property type="molecule type" value="Genomic_DNA"/>
</dbReference>
<protein>
    <submittedName>
        <fullName evidence="2">Uncharacterized protein</fullName>
    </submittedName>
</protein>
<dbReference type="InterPro" id="IPR032675">
    <property type="entry name" value="LRR_dom_sf"/>
</dbReference>
<keyword evidence="3" id="KW-1185">Reference proteome</keyword>
<evidence type="ECO:0000256" key="1">
    <source>
        <dbReference type="SAM" id="MobiDB-lite"/>
    </source>
</evidence>
<evidence type="ECO:0000313" key="3">
    <source>
        <dbReference type="Proteomes" id="UP000015241"/>
    </source>
</evidence>
<dbReference type="Proteomes" id="UP000015241">
    <property type="component" value="Unassembled WGS sequence"/>
</dbReference>
<dbReference type="Gene3D" id="3.80.10.10">
    <property type="entry name" value="Ribonuclease Inhibitor"/>
    <property type="match status" value="1"/>
</dbReference>
<gene>
    <name evidence="2" type="ORF">FOMPIDRAFT_114750</name>
</gene>
<feature type="compositionally biased region" description="Acidic residues" evidence="1">
    <location>
        <begin position="373"/>
        <end position="432"/>
    </location>
</feature>
<dbReference type="AlphaFoldDB" id="S8EBK3"/>
<evidence type="ECO:0000313" key="2">
    <source>
        <dbReference type="EMBL" id="EPT02008.1"/>
    </source>
</evidence>
<dbReference type="STRING" id="743788.S8EBK3"/>
<dbReference type="OrthoDB" id="3041441at2759"/>
<accession>S8EBK3</accession>
<name>S8EBK3_FOMSC</name>
<feature type="region of interest" description="Disordered" evidence="1">
    <location>
        <begin position="371"/>
        <end position="442"/>
    </location>
</feature>
<dbReference type="PANTHER" id="PTHR48162">
    <property type="entry name" value="YALI0A06930P"/>
    <property type="match status" value="1"/>
</dbReference>
<dbReference type="PANTHER" id="PTHR48162:SF1">
    <property type="entry name" value="RIBOSOMAL L1 DOMAIN-CONTAINING PROTEIN CG13096"/>
    <property type="match status" value="1"/>
</dbReference>
<organism evidence="2 3">
    <name type="scientific">Fomitopsis schrenkii</name>
    <name type="common">Brown rot fungus</name>
    <dbReference type="NCBI Taxonomy" id="2126942"/>
    <lineage>
        <taxon>Eukaryota</taxon>
        <taxon>Fungi</taxon>
        <taxon>Dikarya</taxon>
        <taxon>Basidiomycota</taxon>
        <taxon>Agaricomycotina</taxon>
        <taxon>Agaricomycetes</taxon>
        <taxon>Polyporales</taxon>
        <taxon>Fomitopsis</taxon>
    </lineage>
</organism>
<dbReference type="InParanoid" id="S8EBK3"/>
<dbReference type="HOGENOM" id="CLU_330379_0_0_1"/>
<reference evidence="2 3" key="1">
    <citation type="journal article" date="2012" name="Science">
        <title>The Paleozoic origin of enzymatic lignin decomposition reconstructed from 31 fungal genomes.</title>
        <authorList>
            <person name="Floudas D."/>
            <person name="Binder M."/>
            <person name="Riley R."/>
            <person name="Barry K."/>
            <person name="Blanchette R.A."/>
            <person name="Henrissat B."/>
            <person name="Martinez A.T."/>
            <person name="Otillar R."/>
            <person name="Spatafora J.W."/>
            <person name="Yadav J.S."/>
            <person name="Aerts A."/>
            <person name="Benoit I."/>
            <person name="Boyd A."/>
            <person name="Carlson A."/>
            <person name="Copeland A."/>
            <person name="Coutinho P.M."/>
            <person name="de Vries R.P."/>
            <person name="Ferreira P."/>
            <person name="Findley K."/>
            <person name="Foster B."/>
            <person name="Gaskell J."/>
            <person name="Glotzer D."/>
            <person name="Gorecki P."/>
            <person name="Heitman J."/>
            <person name="Hesse C."/>
            <person name="Hori C."/>
            <person name="Igarashi K."/>
            <person name="Jurgens J.A."/>
            <person name="Kallen N."/>
            <person name="Kersten P."/>
            <person name="Kohler A."/>
            <person name="Kuees U."/>
            <person name="Kumar T.K.A."/>
            <person name="Kuo A."/>
            <person name="LaButti K."/>
            <person name="Larrondo L.F."/>
            <person name="Lindquist E."/>
            <person name="Ling A."/>
            <person name="Lombard V."/>
            <person name="Lucas S."/>
            <person name="Lundell T."/>
            <person name="Martin R."/>
            <person name="McLaughlin D.J."/>
            <person name="Morgenstern I."/>
            <person name="Morin E."/>
            <person name="Murat C."/>
            <person name="Nagy L.G."/>
            <person name="Nolan M."/>
            <person name="Ohm R.A."/>
            <person name="Patyshakuliyeva A."/>
            <person name="Rokas A."/>
            <person name="Ruiz-Duenas F.J."/>
            <person name="Sabat G."/>
            <person name="Salamov A."/>
            <person name="Samejima M."/>
            <person name="Schmutz J."/>
            <person name="Slot J.C."/>
            <person name="St John F."/>
            <person name="Stenlid J."/>
            <person name="Sun H."/>
            <person name="Sun S."/>
            <person name="Syed K."/>
            <person name="Tsang A."/>
            <person name="Wiebenga A."/>
            <person name="Young D."/>
            <person name="Pisabarro A."/>
            <person name="Eastwood D.C."/>
            <person name="Martin F."/>
            <person name="Cullen D."/>
            <person name="Grigoriev I.V."/>
            <person name="Hibbett D.S."/>
        </authorList>
    </citation>
    <scope>NUCLEOTIDE SEQUENCE</scope>
    <source>
        <strain evidence="3">FP-58527</strain>
    </source>
</reference>